<dbReference type="EMBL" id="JAPQYE010000008">
    <property type="protein sequence ID" value="MCZ0729989.1"/>
    <property type="molecule type" value="Genomic_DNA"/>
</dbReference>
<feature type="compositionally biased region" description="Pro residues" evidence="1">
    <location>
        <begin position="322"/>
        <end position="335"/>
    </location>
</feature>
<protein>
    <recommendedName>
        <fullName evidence="4">PPE family domain-containing protein</fullName>
    </recommendedName>
</protein>
<comment type="caution">
    <text evidence="2">The sequence shown here is derived from an EMBL/GenBank/DDBJ whole genome shotgun (WGS) entry which is preliminary data.</text>
</comment>
<proteinExistence type="predicted"/>
<reference evidence="2" key="1">
    <citation type="submission" date="2022-12" db="EMBL/GenBank/DDBJ databases">
        <title>Whole genome sequence of Mycolicibacterium iranicum strain SBH312.</title>
        <authorList>
            <person name="Jani J."/>
            <person name="Arifin Mustapha Z."/>
            <person name="Ahmed K."/>
            <person name="Kai Ling C."/>
        </authorList>
    </citation>
    <scope>NUCLEOTIDE SEQUENCE</scope>
    <source>
        <strain evidence="2">SBH312</strain>
    </source>
</reference>
<evidence type="ECO:0008006" key="4">
    <source>
        <dbReference type="Google" id="ProtNLM"/>
    </source>
</evidence>
<feature type="region of interest" description="Disordered" evidence="1">
    <location>
        <begin position="296"/>
        <end position="338"/>
    </location>
</feature>
<keyword evidence="3" id="KW-1185">Reference proteome</keyword>
<evidence type="ECO:0000256" key="1">
    <source>
        <dbReference type="SAM" id="MobiDB-lite"/>
    </source>
</evidence>
<dbReference type="Proteomes" id="UP001084650">
    <property type="component" value="Unassembled WGS sequence"/>
</dbReference>
<organism evidence="2 3">
    <name type="scientific">Mycolicibacterium iranicum</name>
    <name type="common">Mycobacterium iranicum</name>
    <dbReference type="NCBI Taxonomy" id="912594"/>
    <lineage>
        <taxon>Bacteria</taxon>
        <taxon>Bacillati</taxon>
        <taxon>Actinomycetota</taxon>
        <taxon>Actinomycetes</taxon>
        <taxon>Mycobacteriales</taxon>
        <taxon>Mycobacteriaceae</taxon>
        <taxon>Mycolicibacterium</taxon>
    </lineage>
</organism>
<sequence>MSATPAGLLRAPAPLPVAVGGTASGTPSRSDIDSWSTAIDQLFALAEGFAAAADKLESTADTHVQQLMAPGGTDWEGDTADAAQRRSFSDRGAVYRAADLMRQMRRAASAGAASIQQLRDLALDAISEAEAADFRVDDNLAVRDARRYTAQQLGIYESRKIEAATHNSYIVMRAGNIAAEDVRVGAQLSSAAAELAGLIPADWLQDRSLVQQSSTGDGDVQAYDTDSGDEDALSGNEIAERLRELQRGHNRGVREVDTEEEIFDLYEDLVKGGEPLPTPDNYYDRRVLPDGTIIGVRESSGHGPTLDVKYPPGVSGPDKVHLPPPPPVAPPPAPPTSGEAPVIISPPDLPVIDHPPTPGLIPPWAQAPAGVPQGSLPSGGLPPGIDVAMPQPSTIAPSADSVPDWLPDATLPSPTSEEQVGIGGVLFGGLLAFLGWLGTPKVSY</sequence>
<gene>
    <name evidence="2" type="ORF">OY187_18225</name>
</gene>
<name>A0ABT4HJN9_MYCIR</name>
<evidence type="ECO:0000313" key="3">
    <source>
        <dbReference type="Proteomes" id="UP001084650"/>
    </source>
</evidence>
<evidence type="ECO:0000313" key="2">
    <source>
        <dbReference type="EMBL" id="MCZ0729989.1"/>
    </source>
</evidence>
<accession>A0ABT4HJN9</accession>